<evidence type="ECO:0000256" key="1">
    <source>
        <dbReference type="SAM" id="MobiDB-lite"/>
    </source>
</evidence>
<protein>
    <submittedName>
        <fullName evidence="3">Uncharacterized protein</fullName>
    </submittedName>
</protein>
<keyword evidence="2" id="KW-0732">Signal</keyword>
<sequence>MKTLISKSFLIALFLIALQANAQVKKVPVKKTVASTKAKSANTAQASSKNMALALLGINVEQASRLISNELKAIGIQIESIGEEAIYDEVKNGKQTGKLLQNRTSLVCNNRTQIDLIADPNNVVLHVNWFLNDVLHDDYIKIERLLGYQKWPVITKSEEFSSYLNNNLIANVNYFGSSENDATKLTYAIHLSKTDRFNAVILPSPFIIDSITVHDNAEETGQNVVQFLKSQGLKFLYKSTREILINMEGDGLASAASYATTYMFAEGMHVNILTNKYQQLDEINFYFTDPLVHHKIKRLFNLGSWTKENEGDNEDDIVYRKDHLECTNNDREKSIAFTIAPFINDIETRYQNTTPMAASAFISYYFNMEKDKLKSYLAKNYVNMADVSWKSRKLTYRANANPFHVFFKSPADSLCFAAYEYDLSDTKSRIAYFSTGDQAYLEKMKAEIMELEKDKKSKFIATYSEKSSATSGMNYIMIFSKAQEAILTENKRKQADAEQAQKQREKELAAEQERLKAEKAAKTAADIQKVGDILIQGIQQMKKKGNN</sequence>
<evidence type="ECO:0000256" key="2">
    <source>
        <dbReference type="SAM" id="SignalP"/>
    </source>
</evidence>
<reference evidence="3 4" key="1">
    <citation type="submission" date="2024-01" db="EMBL/GenBank/DDBJ databases">
        <title>Pedobacter sp. nov., isolated from fresh soil.</title>
        <authorList>
            <person name="Le N.T.T."/>
        </authorList>
    </citation>
    <scope>NUCLEOTIDE SEQUENCE [LARGE SCALE GENOMIC DNA]</scope>
    <source>
        <strain evidence="3 4">KR3-3</strain>
    </source>
</reference>
<accession>A0ABU7I671</accession>
<evidence type="ECO:0000313" key="3">
    <source>
        <dbReference type="EMBL" id="MEE1944975.1"/>
    </source>
</evidence>
<comment type="caution">
    <text evidence="3">The sequence shown here is derived from an EMBL/GenBank/DDBJ whole genome shotgun (WGS) entry which is preliminary data.</text>
</comment>
<evidence type="ECO:0000313" key="4">
    <source>
        <dbReference type="Proteomes" id="UP001336835"/>
    </source>
</evidence>
<organism evidence="3 4">
    <name type="scientific">Pedobacter albus</name>
    <dbReference type="NCBI Taxonomy" id="3113905"/>
    <lineage>
        <taxon>Bacteria</taxon>
        <taxon>Pseudomonadati</taxon>
        <taxon>Bacteroidota</taxon>
        <taxon>Sphingobacteriia</taxon>
        <taxon>Sphingobacteriales</taxon>
        <taxon>Sphingobacteriaceae</taxon>
        <taxon>Pedobacter</taxon>
    </lineage>
</organism>
<dbReference type="RefSeq" id="WP_330107329.1">
    <property type="nucleotide sequence ID" value="NZ_JAZDQT010000001.1"/>
</dbReference>
<gene>
    <name evidence="3" type="ORF">VRU48_07650</name>
</gene>
<keyword evidence="4" id="KW-1185">Reference proteome</keyword>
<name>A0ABU7I671_9SPHI</name>
<proteinExistence type="predicted"/>
<dbReference type="EMBL" id="JAZDQT010000001">
    <property type="protein sequence ID" value="MEE1944975.1"/>
    <property type="molecule type" value="Genomic_DNA"/>
</dbReference>
<feature type="region of interest" description="Disordered" evidence="1">
    <location>
        <begin position="493"/>
        <end position="515"/>
    </location>
</feature>
<dbReference type="Proteomes" id="UP001336835">
    <property type="component" value="Unassembled WGS sequence"/>
</dbReference>
<feature type="signal peptide" evidence="2">
    <location>
        <begin position="1"/>
        <end position="22"/>
    </location>
</feature>
<feature type="chain" id="PRO_5046276188" evidence="2">
    <location>
        <begin position="23"/>
        <end position="547"/>
    </location>
</feature>